<reference evidence="1 2" key="1">
    <citation type="journal article" date="2018" name="Sci. Rep.">
        <title>Genomic signatures of local adaptation to the degree of environmental predictability in rotifers.</title>
        <authorList>
            <person name="Franch-Gras L."/>
            <person name="Hahn C."/>
            <person name="Garcia-Roger E.M."/>
            <person name="Carmona M.J."/>
            <person name="Serra M."/>
            <person name="Gomez A."/>
        </authorList>
    </citation>
    <scope>NUCLEOTIDE SEQUENCE [LARGE SCALE GENOMIC DNA]</scope>
    <source>
        <strain evidence="1">HYR1</strain>
    </source>
</reference>
<evidence type="ECO:0000313" key="2">
    <source>
        <dbReference type="Proteomes" id="UP000276133"/>
    </source>
</evidence>
<evidence type="ECO:0000313" key="1">
    <source>
        <dbReference type="EMBL" id="RNA37305.1"/>
    </source>
</evidence>
<accession>A0A3M7SNM7</accession>
<comment type="caution">
    <text evidence="1">The sequence shown here is derived from an EMBL/GenBank/DDBJ whole genome shotgun (WGS) entry which is preliminary data.</text>
</comment>
<dbReference type="EMBL" id="REGN01001063">
    <property type="protein sequence ID" value="RNA37305.1"/>
    <property type="molecule type" value="Genomic_DNA"/>
</dbReference>
<name>A0A3M7SNM7_BRAPC</name>
<organism evidence="1 2">
    <name type="scientific">Brachionus plicatilis</name>
    <name type="common">Marine rotifer</name>
    <name type="synonym">Brachionus muelleri</name>
    <dbReference type="NCBI Taxonomy" id="10195"/>
    <lineage>
        <taxon>Eukaryota</taxon>
        <taxon>Metazoa</taxon>
        <taxon>Spiralia</taxon>
        <taxon>Gnathifera</taxon>
        <taxon>Rotifera</taxon>
        <taxon>Eurotatoria</taxon>
        <taxon>Monogononta</taxon>
        <taxon>Pseudotrocha</taxon>
        <taxon>Ploima</taxon>
        <taxon>Brachionidae</taxon>
        <taxon>Brachionus</taxon>
    </lineage>
</organism>
<keyword evidence="2" id="KW-1185">Reference proteome</keyword>
<proteinExistence type="predicted"/>
<gene>
    <name evidence="1" type="ORF">BpHYR1_025016</name>
</gene>
<sequence length="138" mass="16112">MFFVKLNVNDCYIYFLNEYENHYKTSPRIRLIRMGTLSIKWYHSNSLTNSINSDGLTSGIRGHIQRTIPIWNSLPNYVIEARTLLIDLSLMGYTKELFRNIFFASSLTKLSSSFIYSNKNMILLPIFCVMRPLINLNS</sequence>
<dbReference type="Proteomes" id="UP000276133">
    <property type="component" value="Unassembled WGS sequence"/>
</dbReference>
<dbReference type="AlphaFoldDB" id="A0A3M7SNM7"/>
<protein>
    <submittedName>
        <fullName evidence="1">Uncharacterized protein</fullName>
    </submittedName>
</protein>